<keyword evidence="2" id="KW-0812">Transmembrane</keyword>
<dbReference type="SMART" id="SM00671">
    <property type="entry name" value="SEL1"/>
    <property type="match status" value="3"/>
</dbReference>
<gene>
    <name evidence="3" type="ORF">LJ725_18030</name>
</gene>
<protein>
    <submittedName>
        <fullName evidence="3">Sel1 repeat family protein</fullName>
    </submittedName>
</protein>
<sequence>MPVRATIAPLPEPGHALLRVSELDAAPEGLTLSIQRQQGPETHLADDGWRRTETWLLPDEVSRNGDVLEFHLGPEICDRLAGIATVRLRVREPDIGVVGTTVVAWPAMLTSGAAGTSGTYDDTVRLRRRQQAAPPPPPELPPPLEIPPEPPPPPPPRPELRAARDPMADVPKRSGATGWMIAAVLVLLAVGGGYYYWTNHLHPPEPVVAAPPPAPTPLQPAASQPPPKSVRETVAEYFATKPAPDAMLAKAQEFAKAGDVSAAFLVYRHAAEQGSAAAQLELASFYDPTQPARAGFPHDGTQAADWYERAALTGLAEAQRKLGLLLAKGGAGLSADVTKARVWLQQAAAQNDAEAKKALDGLPK</sequence>
<evidence type="ECO:0000313" key="4">
    <source>
        <dbReference type="Proteomes" id="UP001198862"/>
    </source>
</evidence>
<dbReference type="PANTHER" id="PTHR45011">
    <property type="entry name" value="DAP3-BINDING CELL DEATH ENHANCER 1"/>
    <property type="match status" value="1"/>
</dbReference>
<reference evidence="3 4" key="1">
    <citation type="submission" date="2021-11" db="EMBL/GenBank/DDBJ databases">
        <authorList>
            <person name="Lee D.-H."/>
            <person name="Kim S.-B."/>
        </authorList>
    </citation>
    <scope>NUCLEOTIDE SEQUENCE [LARGE SCALE GENOMIC DNA]</scope>
    <source>
        <strain evidence="3 4">KCTC 52223</strain>
    </source>
</reference>
<dbReference type="Proteomes" id="UP001198862">
    <property type="component" value="Unassembled WGS sequence"/>
</dbReference>
<dbReference type="PANTHER" id="PTHR45011:SF1">
    <property type="entry name" value="DAP3-BINDING CELL DEATH ENHANCER 1"/>
    <property type="match status" value="1"/>
</dbReference>
<comment type="caution">
    <text evidence="3">The sequence shown here is derived from an EMBL/GenBank/DDBJ whole genome shotgun (WGS) entry which is preliminary data.</text>
</comment>
<proteinExistence type="predicted"/>
<dbReference type="InterPro" id="IPR006597">
    <property type="entry name" value="Sel1-like"/>
</dbReference>
<dbReference type="InterPro" id="IPR011990">
    <property type="entry name" value="TPR-like_helical_dom_sf"/>
</dbReference>
<keyword evidence="4" id="KW-1185">Reference proteome</keyword>
<evidence type="ECO:0000313" key="3">
    <source>
        <dbReference type="EMBL" id="MCC8430875.1"/>
    </source>
</evidence>
<dbReference type="EMBL" id="JAJISD010000007">
    <property type="protein sequence ID" value="MCC8430875.1"/>
    <property type="molecule type" value="Genomic_DNA"/>
</dbReference>
<keyword evidence="2" id="KW-1133">Transmembrane helix</keyword>
<feature type="compositionally biased region" description="Basic and acidic residues" evidence="1">
    <location>
        <begin position="158"/>
        <end position="169"/>
    </location>
</feature>
<dbReference type="RefSeq" id="WP_230552022.1">
    <property type="nucleotide sequence ID" value="NZ_JAJISD010000007.1"/>
</dbReference>
<dbReference type="InterPro" id="IPR052748">
    <property type="entry name" value="ISR_Activator"/>
</dbReference>
<accession>A0ABS8KXT2</accession>
<dbReference type="Gene3D" id="1.25.40.10">
    <property type="entry name" value="Tetratricopeptide repeat domain"/>
    <property type="match status" value="1"/>
</dbReference>
<feature type="region of interest" description="Disordered" evidence="1">
    <location>
        <begin position="129"/>
        <end position="169"/>
    </location>
</feature>
<feature type="transmembrane region" description="Helical" evidence="2">
    <location>
        <begin position="176"/>
        <end position="197"/>
    </location>
</feature>
<name>A0ABS8KXT2_9HYPH</name>
<feature type="compositionally biased region" description="Pro residues" evidence="1">
    <location>
        <begin position="133"/>
        <end position="157"/>
    </location>
</feature>
<dbReference type="SUPFAM" id="SSF81901">
    <property type="entry name" value="HCP-like"/>
    <property type="match status" value="1"/>
</dbReference>
<evidence type="ECO:0000256" key="1">
    <source>
        <dbReference type="SAM" id="MobiDB-lite"/>
    </source>
</evidence>
<evidence type="ECO:0000256" key="2">
    <source>
        <dbReference type="SAM" id="Phobius"/>
    </source>
</evidence>
<organism evidence="3 4">
    <name type="scientific">Reyranella aquatilis</name>
    <dbReference type="NCBI Taxonomy" id="2035356"/>
    <lineage>
        <taxon>Bacteria</taxon>
        <taxon>Pseudomonadati</taxon>
        <taxon>Pseudomonadota</taxon>
        <taxon>Alphaproteobacteria</taxon>
        <taxon>Hyphomicrobiales</taxon>
        <taxon>Reyranellaceae</taxon>
        <taxon>Reyranella</taxon>
    </lineage>
</organism>
<keyword evidence="2" id="KW-0472">Membrane</keyword>